<protein>
    <submittedName>
        <fullName evidence="1">Uncharacterized protein</fullName>
    </submittedName>
</protein>
<proteinExistence type="predicted"/>
<sequence length="86" mass="9777">MTAILNLRGNKKMFTKAQITRQAKQREEIKVKILKAFGEDFIKQKQKELCAICRLRRAGGGCSEGLYPIDSHGNVCCYFSVTSNRH</sequence>
<evidence type="ECO:0000313" key="1">
    <source>
        <dbReference type="EMBL" id="KSV16176.1"/>
    </source>
</evidence>
<gene>
    <name evidence="1" type="ORF">DA01_08800</name>
</gene>
<reference evidence="1 2" key="1">
    <citation type="journal article" date="2015" name="Sci. Rep.">
        <title>A comparative genomics and reductive dehalogenase gene transcription study of two chloroethene-respiring bacteria, Dehalococcoides mccartyi strains MB and 11a.</title>
        <authorList>
            <person name="Low A."/>
            <person name="Shen Z."/>
            <person name="Cheng D."/>
            <person name="Rogers M.J."/>
            <person name="Lee P.K."/>
            <person name="He J."/>
        </authorList>
    </citation>
    <scope>NUCLEOTIDE SEQUENCE [LARGE SCALE GENOMIC DNA]</scope>
    <source>
        <strain evidence="1 2">MB</strain>
    </source>
</reference>
<dbReference type="EMBL" id="JGYD01000029">
    <property type="protein sequence ID" value="KSV16176.1"/>
    <property type="molecule type" value="Genomic_DNA"/>
</dbReference>
<name>A0A0V8LXK0_9CHLR</name>
<dbReference type="AlphaFoldDB" id="A0A0V8LXK0"/>
<accession>A0A0V8LXK0</accession>
<dbReference type="PATRIC" id="fig|61435.5.peg.1732"/>
<organism evidence="1 2">
    <name type="scientific">Dehalococcoides mccartyi</name>
    <dbReference type="NCBI Taxonomy" id="61435"/>
    <lineage>
        <taxon>Bacteria</taxon>
        <taxon>Bacillati</taxon>
        <taxon>Chloroflexota</taxon>
        <taxon>Dehalococcoidia</taxon>
        <taxon>Dehalococcoidales</taxon>
        <taxon>Dehalococcoidaceae</taxon>
        <taxon>Dehalococcoides</taxon>
    </lineage>
</organism>
<comment type="caution">
    <text evidence="1">The sequence shown here is derived from an EMBL/GenBank/DDBJ whole genome shotgun (WGS) entry which is preliminary data.</text>
</comment>
<evidence type="ECO:0000313" key="2">
    <source>
        <dbReference type="Proteomes" id="UP000053577"/>
    </source>
</evidence>
<dbReference type="RefSeq" id="WP_058293025.1">
    <property type="nucleotide sequence ID" value="NZ_JGYD01000029.1"/>
</dbReference>
<dbReference type="Proteomes" id="UP000053577">
    <property type="component" value="Unassembled WGS sequence"/>
</dbReference>